<accession>A0A1B3ZEV1</accession>
<reference evidence="3 4" key="1">
    <citation type="submission" date="2016-01" db="EMBL/GenBank/DDBJ databases">
        <title>Complete genome and mega plasmid sequence of Sphingomonas panacis DCY99 elicits systemic resistance in rice to Xanthomonas oryzae.</title>
        <authorList>
            <person name="Kim Y.J."/>
            <person name="Yang D.C."/>
            <person name="Sing P."/>
        </authorList>
    </citation>
    <scope>NUCLEOTIDE SEQUENCE [LARGE SCALE GENOMIC DNA]</scope>
    <source>
        <strain evidence="3 4">DCY99</strain>
    </source>
</reference>
<dbReference type="KEGG" id="span:AWL63_20325"/>
<dbReference type="RefSeq" id="WP_069206479.1">
    <property type="nucleotide sequence ID" value="NZ_CP014168.1"/>
</dbReference>
<name>A0A1B3ZEV1_9SPHN</name>
<dbReference type="GO" id="GO:0016853">
    <property type="term" value="F:isomerase activity"/>
    <property type="evidence" value="ECO:0007669"/>
    <property type="project" value="TreeGrafter"/>
</dbReference>
<dbReference type="EMBL" id="CP014168">
    <property type="protein sequence ID" value="AOH85951.1"/>
    <property type="molecule type" value="Genomic_DNA"/>
</dbReference>
<dbReference type="GO" id="GO:0005737">
    <property type="term" value="C:cytoplasm"/>
    <property type="evidence" value="ECO:0007669"/>
    <property type="project" value="TreeGrafter"/>
</dbReference>
<dbReference type="Gene3D" id="3.10.310.10">
    <property type="entry name" value="Diaminopimelate Epimerase, Chain A, domain 1"/>
    <property type="match status" value="2"/>
</dbReference>
<evidence type="ECO:0000256" key="1">
    <source>
        <dbReference type="ARBA" id="ARBA00008270"/>
    </source>
</evidence>
<dbReference type="PANTHER" id="PTHR13774:SF32">
    <property type="entry name" value="ANTISENSE-ENHANCING SEQUENCE 1"/>
    <property type="match status" value="1"/>
</dbReference>
<dbReference type="InterPro" id="IPR003719">
    <property type="entry name" value="Phenazine_PhzF-like"/>
</dbReference>
<dbReference type="NCBIfam" id="TIGR00654">
    <property type="entry name" value="PhzF_family"/>
    <property type="match status" value="1"/>
</dbReference>
<protein>
    <recommendedName>
        <fullName evidence="5">PhzF family phenazine biosynthesis protein</fullName>
    </recommendedName>
</protein>
<gene>
    <name evidence="3" type="ORF">AWL63_20325</name>
</gene>
<dbReference type="PANTHER" id="PTHR13774">
    <property type="entry name" value="PHENAZINE BIOSYNTHESIS PROTEIN"/>
    <property type="match status" value="1"/>
</dbReference>
<feature type="active site" evidence="2">
    <location>
        <position position="61"/>
    </location>
</feature>
<comment type="similarity">
    <text evidence="1">Belongs to the PhzF family.</text>
</comment>
<dbReference type="Pfam" id="PF02567">
    <property type="entry name" value="PhzC-PhzF"/>
    <property type="match status" value="1"/>
</dbReference>
<dbReference type="PIRSF" id="PIRSF016184">
    <property type="entry name" value="PhzC_PhzF"/>
    <property type="match status" value="1"/>
</dbReference>
<proteinExistence type="inferred from homology"/>
<evidence type="ECO:0000313" key="4">
    <source>
        <dbReference type="Proteomes" id="UP000094256"/>
    </source>
</evidence>
<organism evidence="3 4">
    <name type="scientific">Sphingomonas panacis</name>
    <dbReference type="NCBI Taxonomy" id="1560345"/>
    <lineage>
        <taxon>Bacteria</taxon>
        <taxon>Pseudomonadati</taxon>
        <taxon>Pseudomonadota</taxon>
        <taxon>Alphaproteobacteria</taxon>
        <taxon>Sphingomonadales</taxon>
        <taxon>Sphingomonadaceae</taxon>
        <taxon>Sphingomonas</taxon>
    </lineage>
</organism>
<evidence type="ECO:0000256" key="2">
    <source>
        <dbReference type="PIRSR" id="PIRSR016184-1"/>
    </source>
</evidence>
<dbReference type="SUPFAM" id="SSF54506">
    <property type="entry name" value="Diaminopimelate epimerase-like"/>
    <property type="match status" value="1"/>
</dbReference>
<dbReference type="Proteomes" id="UP000094256">
    <property type="component" value="Chromosome"/>
</dbReference>
<dbReference type="AlphaFoldDB" id="A0A1B3ZEV1"/>
<sequence length="314" mass="33407">MTAIGREGAAHAAGPTGRPYEVYDVFTDTPLSGNPVAVFTAPEGLTPEMMMAMTREINYSECTFVFPASTPGCDFQVRFFAMNSGAEIPIAGHPTIGTVFSAAERELIKPGRRSIMLQLGVGPTQIDLEWHEGRLAFAWMQQQPPRLDGFIGDRTAAAAAMGLRAEDLADLPIQQVSCGAPFLILPVKTRVAVDRAQLDRGAMGALLDKAGLIRRGVLIFSLEPAGDDATAYSRMLGFGVTEDAATGNATGPLGAYLVTHDVVPIAQAGRMISRQGVKMHRPSSLYISATEQGGRLSIKIGGRAVKAAEGRMFV</sequence>
<keyword evidence="4" id="KW-1185">Reference proteome</keyword>
<evidence type="ECO:0000313" key="3">
    <source>
        <dbReference type="EMBL" id="AOH85951.1"/>
    </source>
</evidence>
<evidence type="ECO:0008006" key="5">
    <source>
        <dbReference type="Google" id="ProtNLM"/>
    </source>
</evidence>